<reference evidence="4 5" key="1">
    <citation type="submission" date="2016-11" db="EMBL/GenBank/DDBJ databases">
        <title>The macronuclear genome of Stentor coeruleus: a giant cell with tiny introns.</title>
        <authorList>
            <person name="Slabodnick M."/>
            <person name="Ruby J.G."/>
            <person name="Reiff S.B."/>
            <person name="Swart E.C."/>
            <person name="Gosai S."/>
            <person name="Prabakaran S."/>
            <person name="Witkowska E."/>
            <person name="Larue G.E."/>
            <person name="Fisher S."/>
            <person name="Freeman R.M."/>
            <person name="Gunawardena J."/>
            <person name="Chu W."/>
            <person name="Stover N.A."/>
            <person name="Gregory B.D."/>
            <person name="Nowacki M."/>
            <person name="Derisi J."/>
            <person name="Roy S.W."/>
            <person name="Marshall W.F."/>
            <person name="Sood P."/>
        </authorList>
    </citation>
    <scope>NUCLEOTIDE SEQUENCE [LARGE SCALE GENOMIC DNA]</scope>
    <source>
        <strain evidence="4">WM001</strain>
    </source>
</reference>
<dbReference type="Pfam" id="PF14559">
    <property type="entry name" value="TPR_19"/>
    <property type="match status" value="1"/>
</dbReference>
<accession>A0A1R2CAR6</accession>
<evidence type="ECO:0000256" key="2">
    <source>
        <dbReference type="ARBA" id="ARBA00022803"/>
    </source>
</evidence>
<keyword evidence="5" id="KW-1185">Reference proteome</keyword>
<dbReference type="InterPro" id="IPR011990">
    <property type="entry name" value="TPR-like_helical_dom_sf"/>
</dbReference>
<evidence type="ECO:0000256" key="1">
    <source>
        <dbReference type="ARBA" id="ARBA00022737"/>
    </source>
</evidence>
<dbReference type="SUPFAM" id="SSF48452">
    <property type="entry name" value="TPR-like"/>
    <property type="match status" value="5"/>
</dbReference>
<feature type="region of interest" description="Disordered" evidence="3">
    <location>
        <begin position="1"/>
        <end position="47"/>
    </location>
</feature>
<dbReference type="EMBL" id="MPUH01000216">
    <property type="protein sequence ID" value="OMJ86093.1"/>
    <property type="molecule type" value="Genomic_DNA"/>
</dbReference>
<keyword evidence="1" id="KW-0677">Repeat</keyword>
<evidence type="ECO:0000313" key="5">
    <source>
        <dbReference type="Proteomes" id="UP000187209"/>
    </source>
</evidence>
<gene>
    <name evidence="4" type="ORF">SteCoe_12449</name>
</gene>
<evidence type="ECO:0008006" key="6">
    <source>
        <dbReference type="Google" id="ProtNLM"/>
    </source>
</evidence>
<dbReference type="InterPro" id="IPR050498">
    <property type="entry name" value="Ycf3"/>
</dbReference>
<dbReference type="AlphaFoldDB" id="A0A1R2CAR6"/>
<proteinExistence type="predicted"/>
<evidence type="ECO:0000256" key="3">
    <source>
        <dbReference type="SAM" id="MobiDB-lite"/>
    </source>
</evidence>
<dbReference type="OrthoDB" id="292471at2759"/>
<dbReference type="Gene3D" id="1.25.40.10">
    <property type="entry name" value="Tetratricopeptide repeat domain"/>
    <property type="match status" value="3"/>
</dbReference>
<name>A0A1R2CAR6_9CILI</name>
<dbReference type="PANTHER" id="PTHR44858">
    <property type="entry name" value="TETRATRICOPEPTIDE REPEAT PROTEIN 6"/>
    <property type="match status" value="1"/>
</dbReference>
<organism evidence="4 5">
    <name type="scientific">Stentor coeruleus</name>
    <dbReference type="NCBI Taxonomy" id="5963"/>
    <lineage>
        <taxon>Eukaryota</taxon>
        <taxon>Sar</taxon>
        <taxon>Alveolata</taxon>
        <taxon>Ciliophora</taxon>
        <taxon>Postciliodesmatophora</taxon>
        <taxon>Heterotrichea</taxon>
        <taxon>Heterotrichida</taxon>
        <taxon>Stentoridae</taxon>
        <taxon>Stentor</taxon>
    </lineage>
</organism>
<dbReference type="PANTHER" id="PTHR44858:SF1">
    <property type="entry name" value="UDP-N-ACETYLGLUCOSAMINE--PEPTIDE N-ACETYLGLUCOSAMINYLTRANSFERASE SPINDLY-RELATED"/>
    <property type="match status" value="1"/>
</dbReference>
<sequence>MLTDMSSPKYWEEKKPNSQFRTRNAAGSLLPISTTPLPRRITGKTKSECTRVLSNTRLEKSRGEQIHSAYIGQSTAFSFPKPRVLSKRRLNTNKLSFFTTRNQDKVSSQGTSPITLNRRRKSFLPKNQYKDIKQEIKNKNYKQALITIETLLKDFENIKLRYLRGICYLKTGQLQKSLQDFLLIKRSSQFNSPKILINLFKCYKKLKNYKKALKTIEICIEKFPDYLESYYCKGKFSMFKKKFLDAIECFNKTNNIKKYLFIERCWKGLHNYDKAVECLEKFKIDTGDGVFYNVEAGKLEYKFRRYQKAVNFFDNALKVEKCDFEAVYYLSKCKIALGDNEEAELLLEKVAQKTKDDKLATRAVFKISKLKIEQNDFYGAYSTLARKKAEVVALNQKQTLTSIQNHLKKADFLMKKPSDYIFNSNNISMVSRSKYLHEKYAESMFAIVQQHFPEALEHFNSLLSENPPKDLLYKCYIYRAFGYFSLYRIEESYSDYTYAGEIKKLDRSSNFNYKISQALIEYNKKNYSSALEILNIGSFTNYHNPMWHIIRVSCLIINNFSDKNYYNIQSEIESIEELNNDGELLFFQAIIKYLEGNYTSSAEKIEKYFKITDKANILSYVIRAFSYIPLLKYSQAYKDLTSVINMDSDFNNIYPYRSICAYFINCNDEAYEDIKKVSELPDSEATLLSVYLYITTDNIDKALELLSKIEDNDEKFLIQAHCMLIKENFTEAVEILKKTTQENTEIDIKIIEKLLKGQVNIQGTGIIFSEKYTLWIKTIEKIYTLELETAVRNLEDILGNIYTNTKNSLFLHNLIIQEENCGVLYNIAICCILQQTKSSFASALKILSEIATILAKDHRAQIYLLCAIVEVCLDNNQEADKYFKKVKKNAQDLFEKFMNDEDLEILPLKTNEGLSKFIPFIQFPGYSRVNFRPCVPTPKFMPPFEFEDTYDIIIKLLECYKFQIRPEVPWMTKIEKWYKFTDQEFEDTVDCDSNKVTQRDELKSYNKYRYFVRAHLKNVPS</sequence>
<comment type="caution">
    <text evidence="4">The sequence shown here is derived from an EMBL/GenBank/DDBJ whole genome shotgun (WGS) entry which is preliminary data.</text>
</comment>
<dbReference type="InterPro" id="IPR019734">
    <property type="entry name" value="TPR_rpt"/>
</dbReference>
<dbReference type="SMART" id="SM00028">
    <property type="entry name" value="TPR"/>
    <property type="match status" value="8"/>
</dbReference>
<dbReference type="Proteomes" id="UP000187209">
    <property type="component" value="Unassembled WGS sequence"/>
</dbReference>
<keyword evidence="2" id="KW-0802">TPR repeat</keyword>
<evidence type="ECO:0000313" key="4">
    <source>
        <dbReference type="EMBL" id="OMJ86093.1"/>
    </source>
</evidence>
<protein>
    <recommendedName>
        <fullName evidence="6">TPR-like protein</fullName>
    </recommendedName>
</protein>